<dbReference type="Proteomes" id="UP001057452">
    <property type="component" value="Chromosome 5"/>
</dbReference>
<reference evidence="1" key="1">
    <citation type="submission" date="2022-05" db="EMBL/GenBank/DDBJ databases">
        <title>Chromosome-level genome of Chaenocephalus aceratus.</title>
        <authorList>
            <person name="Park H."/>
        </authorList>
    </citation>
    <scope>NUCLEOTIDE SEQUENCE</scope>
    <source>
        <strain evidence="1">KU_202001</strain>
    </source>
</reference>
<evidence type="ECO:0000313" key="1">
    <source>
        <dbReference type="EMBL" id="KAI4826425.1"/>
    </source>
</evidence>
<name>A0ACB9XJ46_CHAAC</name>
<keyword evidence="2" id="KW-1185">Reference proteome</keyword>
<feature type="non-terminal residue" evidence="1">
    <location>
        <position position="581"/>
    </location>
</feature>
<accession>A0ACB9XJ46</accession>
<dbReference type="EMBL" id="CM043789">
    <property type="protein sequence ID" value="KAI4826425.1"/>
    <property type="molecule type" value="Genomic_DNA"/>
</dbReference>
<gene>
    <name evidence="1" type="ORF">KUCAC02_029873</name>
</gene>
<evidence type="ECO:0000313" key="2">
    <source>
        <dbReference type="Proteomes" id="UP001057452"/>
    </source>
</evidence>
<proteinExistence type="predicted"/>
<protein>
    <submittedName>
        <fullName evidence="1">Uncharacterized protein</fullName>
    </submittedName>
</protein>
<organism evidence="1 2">
    <name type="scientific">Chaenocephalus aceratus</name>
    <name type="common">Blackfin icefish</name>
    <name type="synonym">Chaenichthys aceratus</name>
    <dbReference type="NCBI Taxonomy" id="36190"/>
    <lineage>
        <taxon>Eukaryota</taxon>
        <taxon>Metazoa</taxon>
        <taxon>Chordata</taxon>
        <taxon>Craniata</taxon>
        <taxon>Vertebrata</taxon>
        <taxon>Euteleostomi</taxon>
        <taxon>Actinopterygii</taxon>
        <taxon>Neopterygii</taxon>
        <taxon>Teleostei</taxon>
        <taxon>Neoteleostei</taxon>
        <taxon>Acanthomorphata</taxon>
        <taxon>Eupercaria</taxon>
        <taxon>Perciformes</taxon>
        <taxon>Notothenioidei</taxon>
        <taxon>Channichthyidae</taxon>
        <taxon>Chaenocephalus</taxon>
    </lineage>
</organism>
<comment type="caution">
    <text evidence="1">The sequence shown here is derived from an EMBL/GenBank/DDBJ whole genome shotgun (WGS) entry which is preliminary data.</text>
</comment>
<sequence>MKLSRTAASYKMVHGLGHTFSERTLSNLRTYSLNVDESTSSSSKKVLAMLVSYFDQELKDVVVEHLGSLEVVKVNAASLEELICNLFKEKDIPWSNLVSIMLDSCNVMRGSKSGLETRIRQNHCKMLPDVDSCRHVHNAAKKLAEPFENYLEQLFTDLHTDHLWASDQIMYLKEMAEYMDIPASNPKRFVSAYDVGMQTKRLLPVYKVLYYGFMGKEDKALYQDPLQQLYEDYHVSMTELGKKRKSRVVKKIWFENQKVDLHLSVYLSVLPILKEYVMVFQESQTLVHKLHDKQLQVFVNFLACFIKPEHLKISPKALSEWDLANRTLYSQLYIGKVAENLEAARRKHPVTPTWHVFPVSVHVVVHCGYSGTIYRSGGCSHRDTSHDCRSCLECSRDNGCVRCPERLFLFLQRDGMSHHGTCLHACPPAYFGQRGKDINRCMRCRSLDCEHCFDREFCTKCKPGFKMSSGKCVAHCPAGTYAHQTDCLEDGLLAPLGEWSEWSACLREGVTCGFRWGKQTRTRIGGPSGRTPEEKAASLCPSHSETQRCRIKKKCPTVCNAVQHPQRQIYSPSEDFSLEHQ</sequence>